<evidence type="ECO:0000313" key="12">
    <source>
        <dbReference type="Ensembl" id="ENSHCOP00000025365.1"/>
    </source>
</evidence>
<reference evidence="12" key="1">
    <citation type="submission" date="2025-08" db="UniProtKB">
        <authorList>
            <consortium name="Ensembl"/>
        </authorList>
    </citation>
    <scope>IDENTIFICATION</scope>
</reference>
<evidence type="ECO:0000256" key="9">
    <source>
        <dbReference type="PROSITE-ProRule" id="PRU00191"/>
    </source>
</evidence>
<dbReference type="GeneID" id="109519371"/>
<dbReference type="Proteomes" id="UP000264820">
    <property type="component" value="Unplaced"/>
</dbReference>
<evidence type="ECO:0000256" key="4">
    <source>
        <dbReference type="ARBA" id="ARBA00022604"/>
    </source>
</evidence>
<organism evidence="12 13">
    <name type="scientific">Hippocampus comes</name>
    <name type="common">Tiger tail seahorse</name>
    <dbReference type="NCBI Taxonomy" id="109280"/>
    <lineage>
        <taxon>Eukaryota</taxon>
        <taxon>Metazoa</taxon>
        <taxon>Chordata</taxon>
        <taxon>Craniata</taxon>
        <taxon>Vertebrata</taxon>
        <taxon>Euteleostomi</taxon>
        <taxon>Actinopterygii</taxon>
        <taxon>Neopterygii</taxon>
        <taxon>Teleostei</taxon>
        <taxon>Neoteleostei</taxon>
        <taxon>Acanthomorphata</taxon>
        <taxon>Syngnathiaria</taxon>
        <taxon>Syngnathiformes</taxon>
        <taxon>Syngnathoidei</taxon>
        <taxon>Syngnathidae</taxon>
        <taxon>Hippocampus</taxon>
    </lineage>
</organism>
<dbReference type="GO" id="GO:0035677">
    <property type="term" value="P:posterior lateral line neuromast hair cell development"/>
    <property type="evidence" value="ECO:0007669"/>
    <property type="project" value="Ensembl"/>
</dbReference>
<dbReference type="GO" id="GO:0046854">
    <property type="term" value="P:phosphatidylinositol phosphate biosynthetic process"/>
    <property type="evidence" value="ECO:0007669"/>
    <property type="project" value="TreeGrafter"/>
</dbReference>
<dbReference type="Gene3D" id="3.30.505.10">
    <property type="entry name" value="SH2 domain"/>
    <property type="match status" value="1"/>
</dbReference>
<comment type="pathway">
    <text evidence="1">Protein modification; protein ubiquitination.</text>
</comment>
<dbReference type="GO" id="GO:0070365">
    <property type="term" value="P:hepatocyte differentiation"/>
    <property type="evidence" value="ECO:0007669"/>
    <property type="project" value="Ensembl"/>
</dbReference>
<dbReference type="PROSITE" id="PS50001">
    <property type="entry name" value="SH2"/>
    <property type="match status" value="1"/>
</dbReference>
<feature type="domain" description="SOCS box" evidence="11">
    <location>
        <begin position="165"/>
        <end position="204"/>
    </location>
</feature>
<dbReference type="GO" id="GO:0060042">
    <property type="term" value="P:retina morphogenesis in camera-type eye"/>
    <property type="evidence" value="ECO:0007669"/>
    <property type="project" value="Ensembl"/>
</dbReference>
<keyword evidence="5" id="KW-0734">Signal transduction inhibitor</keyword>
<evidence type="ECO:0000256" key="1">
    <source>
        <dbReference type="ARBA" id="ARBA00004906"/>
    </source>
</evidence>
<keyword evidence="6" id="KW-0833">Ubl conjugation pathway</keyword>
<dbReference type="GO" id="GO:0008283">
    <property type="term" value="P:cell population proliferation"/>
    <property type="evidence" value="ECO:0007669"/>
    <property type="project" value="Ensembl"/>
</dbReference>
<evidence type="ECO:0000256" key="6">
    <source>
        <dbReference type="ARBA" id="ARBA00022786"/>
    </source>
</evidence>
<dbReference type="GO" id="GO:0046935">
    <property type="term" value="F:1-phosphatidylinositol-3-kinase regulator activity"/>
    <property type="evidence" value="ECO:0007669"/>
    <property type="project" value="TreeGrafter"/>
</dbReference>
<evidence type="ECO:0000256" key="5">
    <source>
        <dbReference type="ARBA" id="ARBA00022700"/>
    </source>
</evidence>
<dbReference type="SMART" id="SM00252">
    <property type="entry name" value="SH2"/>
    <property type="match status" value="1"/>
</dbReference>
<dbReference type="GO" id="GO:0016567">
    <property type="term" value="P:protein ubiquitination"/>
    <property type="evidence" value="ECO:0007669"/>
    <property type="project" value="UniProtKB-UniPathway"/>
</dbReference>
<dbReference type="GO" id="GO:0009968">
    <property type="term" value="P:negative regulation of signal transduction"/>
    <property type="evidence" value="ECO:0007669"/>
    <property type="project" value="UniProtKB-KW"/>
</dbReference>
<keyword evidence="13" id="KW-1185">Reference proteome</keyword>
<dbReference type="GO" id="GO:0005942">
    <property type="term" value="C:phosphatidylinositol 3-kinase complex"/>
    <property type="evidence" value="ECO:0007669"/>
    <property type="project" value="TreeGrafter"/>
</dbReference>
<dbReference type="InterPro" id="IPR036036">
    <property type="entry name" value="SOCS_box-like_dom_sf"/>
</dbReference>
<dbReference type="UniPathway" id="UPA00143"/>
<keyword evidence="7 9" id="KW-0727">SH2 domain</keyword>
<dbReference type="GO" id="GO:0048681">
    <property type="term" value="P:negative regulation of axon regeneration"/>
    <property type="evidence" value="ECO:0007669"/>
    <property type="project" value="Ensembl"/>
</dbReference>
<evidence type="ECO:0000259" key="10">
    <source>
        <dbReference type="PROSITE" id="PS50001"/>
    </source>
</evidence>
<dbReference type="InterPro" id="IPR001496">
    <property type="entry name" value="SOCS_box"/>
</dbReference>
<dbReference type="STRING" id="109280.ENSHCOP00000025365"/>
<comment type="function">
    <text evidence="8">SOCS family proteins form part of a classical negative feedback system that regulates cytokine signal transduction. SOCS3 is involved in negative regulation of cytokines that signal through the JAK/STAT pathway. Inhibits cytokine signal transduction by binding to tyrosine kinase receptors including IL6ST/gp130, LIF, erythropoietin, insulin, IL12, GCSF and leptin receptors. Binding to JAK2 inhibits its kinase activity and regulates IL6 signaling. Suppresses fetal liver erythropoiesis. Regulates onset and maintenance of allergic responses mediated by T-helper type 2 cells. Probable substrate recognition component of a SCF-like ECS (Elongin BC-CUL2/5-SOCS-box protein) E3 ubiquitin-protein ligase complex which mediates the ubiquitination and subsequent proteasomal degradation of target proteins.</text>
</comment>
<dbReference type="PANTHER" id="PTHR10155">
    <property type="entry name" value="PHOSPHATIDYLINOSITOL 3-KINASE REGULATORY SUBUNIT"/>
    <property type="match status" value="1"/>
</dbReference>
<evidence type="ECO:0000259" key="11">
    <source>
        <dbReference type="PROSITE" id="PS50225"/>
    </source>
</evidence>
<dbReference type="InterPro" id="IPR036860">
    <property type="entry name" value="SH2_dom_sf"/>
</dbReference>
<dbReference type="GO" id="GO:0097421">
    <property type="term" value="P:liver regeneration"/>
    <property type="evidence" value="ECO:0007669"/>
    <property type="project" value="Ensembl"/>
</dbReference>
<feature type="domain" description="SH2" evidence="10">
    <location>
        <begin position="51"/>
        <end position="161"/>
    </location>
</feature>
<dbReference type="KEGG" id="hcq:109519371"/>
<keyword evidence="4" id="KW-0341">Growth regulation</keyword>
<dbReference type="OrthoDB" id="6426624at2759"/>
<dbReference type="SUPFAM" id="SSF158235">
    <property type="entry name" value="SOCS box-like"/>
    <property type="match status" value="1"/>
</dbReference>
<sequence>MVTLSKAYSAMSSSHLDSAGMRLPQRYKTFTSKAQYQMVLATLRKLQESGFYWGAITGKNANSLLGAEKAGTFLVRDSSDNRHLFTLSVKTTAGTKNLRVQCDAASFYLQTDPKNIHAVPHFDCILKLVHYYMPQSRANGRTVDYIYSGSDKVPLELVKPLACCPSTLQHLCRKTVNGHLDISSTRDQLPHPLRQYMQDYESPI</sequence>
<evidence type="ECO:0000256" key="8">
    <source>
        <dbReference type="ARBA" id="ARBA00045798"/>
    </source>
</evidence>
<keyword evidence="3" id="KW-0597">Phosphoprotein</keyword>
<dbReference type="AlphaFoldDB" id="A0A3Q2Z1A4"/>
<dbReference type="SMART" id="SM00969">
    <property type="entry name" value="SOCS_box"/>
    <property type="match status" value="1"/>
</dbReference>
<dbReference type="Gene3D" id="1.10.750.20">
    <property type="entry name" value="SOCS box"/>
    <property type="match status" value="1"/>
</dbReference>
<dbReference type="PANTHER" id="PTHR10155:SF11">
    <property type="entry name" value="SUPPRESSOR OF CYTOKINE SIGNALING 3"/>
    <property type="match status" value="1"/>
</dbReference>
<dbReference type="Ensembl" id="ENSHCOT00000019475.1">
    <property type="protein sequence ID" value="ENSHCOP00000025365.1"/>
    <property type="gene ID" value="ENSHCOG00000015472.1"/>
</dbReference>
<accession>A0A3Q2Z1A4</accession>
<evidence type="ECO:0000256" key="3">
    <source>
        <dbReference type="ARBA" id="ARBA00022553"/>
    </source>
</evidence>
<proteinExistence type="predicted"/>
<dbReference type="FunFam" id="3.30.505.10:FF:000066">
    <property type="entry name" value="suppressor of cytokine signaling 3"/>
    <property type="match status" value="1"/>
</dbReference>
<dbReference type="PROSITE" id="PS50225">
    <property type="entry name" value="SOCS"/>
    <property type="match status" value="1"/>
</dbReference>
<dbReference type="RefSeq" id="XP_019731415.1">
    <property type="nucleotide sequence ID" value="XM_019875856.1"/>
</dbReference>
<evidence type="ECO:0000313" key="13">
    <source>
        <dbReference type="Proteomes" id="UP000264820"/>
    </source>
</evidence>
<dbReference type="SMART" id="SM00253">
    <property type="entry name" value="SOCS"/>
    <property type="match status" value="1"/>
</dbReference>
<dbReference type="InterPro" id="IPR000980">
    <property type="entry name" value="SH2"/>
</dbReference>
<dbReference type="InterPro" id="IPR035863">
    <property type="entry name" value="SOCS3_SH2"/>
</dbReference>
<dbReference type="SUPFAM" id="SSF55550">
    <property type="entry name" value="SH2 domain"/>
    <property type="match status" value="1"/>
</dbReference>
<dbReference type="Pfam" id="PF00017">
    <property type="entry name" value="SH2"/>
    <property type="match status" value="1"/>
</dbReference>
<dbReference type="OMA" id="KLVHYYM"/>
<reference evidence="12" key="2">
    <citation type="submission" date="2025-09" db="UniProtKB">
        <authorList>
            <consortium name="Ensembl"/>
        </authorList>
    </citation>
    <scope>IDENTIFICATION</scope>
</reference>
<dbReference type="CDD" id="cd10384">
    <property type="entry name" value="SH2_SOCS3"/>
    <property type="match status" value="1"/>
</dbReference>
<dbReference type="GO" id="GO:0035556">
    <property type="term" value="P:intracellular signal transduction"/>
    <property type="evidence" value="ECO:0007669"/>
    <property type="project" value="InterPro"/>
</dbReference>
<evidence type="ECO:0000256" key="7">
    <source>
        <dbReference type="ARBA" id="ARBA00022999"/>
    </source>
</evidence>
<protein>
    <recommendedName>
        <fullName evidence="2">Suppressor of cytokine signaling 3</fullName>
    </recommendedName>
</protein>
<name>A0A3Q2Z1A4_HIPCM</name>
<evidence type="ECO:0000256" key="2">
    <source>
        <dbReference type="ARBA" id="ARBA00021410"/>
    </source>
</evidence>
<dbReference type="GeneTree" id="ENSGT00940000159620"/>